<reference evidence="2" key="1">
    <citation type="submission" date="2018-05" db="EMBL/GenBank/DDBJ databases">
        <authorList>
            <person name="You S."/>
        </authorList>
    </citation>
    <scope>NUCLEOTIDE SEQUENCE [LARGE SCALE GENOMIC DNA]</scope>
</reference>
<dbReference type="EMBL" id="MH412654">
    <property type="protein sequence ID" value="AXQ70403.1"/>
    <property type="molecule type" value="Genomic_DNA"/>
</dbReference>
<reference evidence="1" key="2">
    <citation type="submission" date="2018-05" db="EMBL/GenBank/DDBJ databases">
        <authorList>
            <person name="Lanie J.A."/>
            <person name="Ng W.-L."/>
            <person name="Kazmierczak K.M."/>
            <person name="Andrzejewski T.M."/>
            <person name="Davidsen T.M."/>
            <person name="Wayne K.J."/>
            <person name="Tettelin H."/>
            <person name="Glass J.I."/>
            <person name="Rusch D."/>
            <person name="Podicherti R."/>
            <person name="Tsui H.-C.T."/>
            <person name="Winkler M.E."/>
        </authorList>
    </citation>
    <scope>NUCLEOTIDE SEQUENCE [LARGE SCALE GENOMIC DNA]</scope>
</reference>
<dbReference type="KEGG" id="vg:55001986"/>
<proteinExistence type="predicted"/>
<dbReference type="EMBL" id="MH412654">
    <property type="protein sequence ID" value="AXQ70605.1"/>
    <property type="molecule type" value="Genomic_DNA"/>
</dbReference>
<sequence>MKKTNLYESSFYIRRTWTTFSGTVTKVDHVGPYGEDQEYAVALQRKHDMDRAVPATEQITRWEWVDGVTAIADVVFG</sequence>
<protein>
    <submittedName>
        <fullName evidence="1">Uncharacterized protein</fullName>
    </submittedName>
</protein>
<evidence type="ECO:0000313" key="1">
    <source>
        <dbReference type="EMBL" id="AXQ70403.1"/>
    </source>
</evidence>
<name>A0A385EF34_9CAUD</name>
<accession>A0A385EF34</accession>
<dbReference type="KEGG" id="vg:55001784"/>
<dbReference type="GeneID" id="55001986"/>
<dbReference type="RefSeq" id="YP_009810762.1">
    <property type="nucleotide sequence ID" value="NC_048049.1"/>
</dbReference>
<dbReference type="RefSeq" id="YP_009810964.1">
    <property type="nucleotide sequence ID" value="NC_048049.1"/>
</dbReference>
<dbReference type="Proteomes" id="UP000257648">
    <property type="component" value="Segment"/>
</dbReference>
<organism evidence="1 2">
    <name type="scientific">Synechococcus phage S-T4</name>
    <dbReference type="NCBI Taxonomy" id="2268578"/>
    <lineage>
        <taxon>Viruses</taxon>
        <taxon>Duplodnaviria</taxon>
        <taxon>Heunggongvirae</taxon>
        <taxon>Uroviricota</taxon>
        <taxon>Caudoviricetes</taxon>
        <taxon>Pantevenvirales</taxon>
        <taxon>Kyanoviridae</taxon>
        <taxon>Tamkungvirus</taxon>
        <taxon>Tamkungvirus ST4</taxon>
    </lineage>
</organism>
<dbReference type="GeneID" id="55001784"/>
<keyword evidence="2" id="KW-1185">Reference proteome</keyword>
<evidence type="ECO:0000313" key="2">
    <source>
        <dbReference type="Proteomes" id="UP000257648"/>
    </source>
</evidence>